<keyword evidence="2" id="KW-1185">Reference proteome</keyword>
<evidence type="ECO:0000313" key="1">
    <source>
        <dbReference type="EMBL" id="GAA3676954.1"/>
    </source>
</evidence>
<protein>
    <submittedName>
        <fullName evidence="1">Uncharacterized protein</fullName>
    </submittedName>
</protein>
<organism evidence="1 2">
    <name type="scientific">Arthrobacter ginkgonis</name>
    <dbReference type="NCBI Taxonomy" id="1630594"/>
    <lineage>
        <taxon>Bacteria</taxon>
        <taxon>Bacillati</taxon>
        <taxon>Actinomycetota</taxon>
        <taxon>Actinomycetes</taxon>
        <taxon>Micrococcales</taxon>
        <taxon>Micrococcaceae</taxon>
        <taxon>Arthrobacter</taxon>
    </lineage>
</organism>
<accession>A0ABP7C435</accession>
<name>A0ABP7C435_9MICC</name>
<gene>
    <name evidence="1" type="ORF">GCM10023081_14060</name>
</gene>
<sequence>MSIATPSLRPPEQIMHPRWLGAMQPNRLSAARSFVAKMVREKWQIRLESIDIDTRGNGTLLYRIQTPAAVMSFVAFTCEPSSVNRTSRIIGSSWDMLGTLMDGEADADRIEQNRRELPKLYSGRAPEGTLVWFRANQSVRLFEHVRESLAAGHQPDAGRVAEVGYLMRNTGLDGNGTFGTRDFRDYEETHPLAAPYHAQMLAAYLMRELSVDLVQHLARLDSADAVALSPAIRRTLAIGNGSALGLVLFSFNRPHLLQALIGGHEAALAEVLDRALDAGDPVWERLESLLNRSILYRQQDGGRYVSLPSGAQISTELRAVKRLAQAARHSGAARPLRLLAESVRGTYLPETAETLHAILLELDPEATDRHQISAAIDESLLVDATAPVEALRAALEDSFGWALELPLAPVEEANRVWYKSRDSEEPRCGPASEVPEDTHDLAFDVPRELRRLHAAALAQPAGTAVGTLLLAEPTLEQAVAHVQNLANSPYSIPRLDLRDDDLVPVHLVHLLNGFTFGLDKTVDRLERILRGLIFDGAPFRDELSIEQAADWYWAPANDIFELPVVDVIEWSEN</sequence>
<dbReference type="RefSeq" id="WP_345149573.1">
    <property type="nucleotide sequence ID" value="NZ_BAABEO010000009.1"/>
</dbReference>
<dbReference type="EMBL" id="BAABEO010000009">
    <property type="protein sequence ID" value="GAA3676954.1"/>
    <property type="molecule type" value="Genomic_DNA"/>
</dbReference>
<evidence type="ECO:0000313" key="2">
    <source>
        <dbReference type="Proteomes" id="UP001500752"/>
    </source>
</evidence>
<proteinExistence type="predicted"/>
<reference evidence="2" key="1">
    <citation type="journal article" date="2019" name="Int. J. Syst. Evol. Microbiol.">
        <title>The Global Catalogue of Microorganisms (GCM) 10K type strain sequencing project: providing services to taxonomists for standard genome sequencing and annotation.</title>
        <authorList>
            <consortium name="The Broad Institute Genomics Platform"/>
            <consortium name="The Broad Institute Genome Sequencing Center for Infectious Disease"/>
            <person name="Wu L."/>
            <person name="Ma J."/>
        </authorList>
    </citation>
    <scope>NUCLEOTIDE SEQUENCE [LARGE SCALE GENOMIC DNA]</scope>
    <source>
        <strain evidence="2">JCM 30742</strain>
    </source>
</reference>
<dbReference type="Proteomes" id="UP001500752">
    <property type="component" value="Unassembled WGS sequence"/>
</dbReference>
<comment type="caution">
    <text evidence="1">The sequence shown here is derived from an EMBL/GenBank/DDBJ whole genome shotgun (WGS) entry which is preliminary data.</text>
</comment>